<feature type="region of interest" description="Disordered" evidence="1">
    <location>
        <begin position="77"/>
        <end position="118"/>
    </location>
</feature>
<dbReference type="Ensembl" id="ENSPANT00000067383.1">
    <property type="protein sequence ID" value="ENSPANP00000048761.1"/>
    <property type="gene ID" value="ENSPANG00000048687.1"/>
</dbReference>
<dbReference type="PANTHER" id="PTHR12138:SF162">
    <property type="entry name" value="CHROMOSOME UNDETERMINED SCAFFOLD_275, WHOLE GENOME SHOTGUN SEQUENCE"/>
    <property type="match status" value="1"/>
</dbReference>
<dbReference type="AlphaFoldDB" id="A0A8I5R586"/>
<dbReference type="PRINTS" id="PR02045">
    <property type="entry name" value="F138DOMAIN"/>
</dbReference>
<feature type="compositionally biased region" description="Low complexity" evidence="1">
    <location>
        <begin position="31"/>
        <end position="49"/>
    </location>
</feature>
<reference evidence="2" key="1">
    <citation type="submission" date="2025-08" db="UniProtKB">
        <authorList>
            <consortium name="Ensembl"/>
        </authorList>
    </citation>
    <scope>IDENTIFICATION</scope>
</reference>
<evidence type="ECO:0000313" key="3">
    <source>
        <dbReference type="Proteomes" id="UP000028761"/>
    </source>
</evidence>
<evidence type="ECO:0000256" key="1">
    <source>
        <dbReference type="SAM" id="MobiDB-lite"/>
    </source>
</evidence>
<keyword evidence="3" id="KW-1185">Reference proteome</keyword>
<dbReference type="Proteomes" id="UP000028761">
    <property type="component" value="Unplaced"/>
</dbReference>
<organism evidence="2 3">
    <name type="scientific">Papio anubis</name>
    <name type="common">Olive baboon</name>
    <dbReference type="NCBI Taxonomy" id="9555"/>
    <lineage>
        <taxon>Eukaryota</taxon>
        <taxon>Metazoa</taxon>
        <taxon>Chordata</taxon>
        <taxon>Craniata</taxon>
        <taxon>Vertebrata</taxon>
        <taxon>Euteleostomi</taxon>
        <taxon>Mammalia</taxon>
        <taxon>Eutheria</taxon>
        <taxon>Euarchontoglires</taxon>
        <taxon>Primates</taxon>
        <taxon>Haplorrhini</taxon>
        <taxon>Catarrhini</taxon>
        <taxon>Cercopithecidae</taxon>
        <taxon>Cercopithecinae</taxon>
        <taxon>Papio</taxon>
    </lineage>
</organism>
<evidence type="ECO:0000313" key="2">
    <source>
        <dbReference type="Ensembl" id="ENSPANP00000048761.1"/>
    </source>
</evidence>
<sequence length="313" mass="32024">GQPEGRGRGQGGVPGPSGRLGERGSGGGHGRSAAGAPAGPAAREPGLAAVPAAAPTQVRPGIWGGGLGVPGAAQHLALPAPQDRGGGAGQQDDPWEPRHRVRAHAASATAHRGHRVPLLPGGLPPPGPRHRDSHRPLWAGLRGGARGDPRGPELREVCNESSRGAKALRRPLHSPLGLALGLTLQAPSFPVSHPGAACSHKQHASPGVHSPAELPLHSAARSIPCFRVSCLGAVVSLLLPRLECNGAISAHHNLRCRGSSDSPASVSRVAGAIGTRHHARLIFVFLTEMEFHFVGQAGLEFLTSSDPYPALAS</sequence>
<reference evidence="2" key="2">
    <citation type="submission" date="2025-09" db="UniProtKB">
        <authorList>
            <consortium name="Ensembl"/>
        </authorList>
    </citation>
    <scope>IDENTIFICATION</scope>
</reference>
<protein>
    <submittedName>
        <fullName evidence="2">Uncharacterized protein</fullName>
    </submittedName>
</protein>
<name>A0A8I5R586_PAPAN</name>
<dbReference type="PANTHER" id="PTHR12138">
    <property type="entry name" value="PRIMATE-EXPANDED PROTEIN FAMILY"/>
    <property type="match status" value="1"/>
</dbReference>
<dbReference type="OMA" id="HGENTAV"/>
<dbReference type="GeneTree" id="ENSGT01150000286943"/>
<proteinExistence type="predicted"/>
<feature type="region of interest" description="Disordered" evidence="1">
    <location>
        <begin position="1"/>
        <end position="53"/>
    </location>
</feature>
<accession>A0A8I5R586</accession>